<proteinExistence type="predicted"/>
<dbReference type="Proteomes" id="UP000244677">
    <property type="component" value="Chromosome"/>
</dbReference>
<dbReference type="Pfam" id="PF03358">
    <property type="entry name" value="FMN_red"/>
    <property type="match status" value="1"/>
</dbReference>
<dbReference type="InterPro" id="IPR050712">
    <property type="entry name" value="NAD(P)H-dep_reductase"/>
</dbReference>
<dbReference type="OrthoDB" id="9812295at2"/>
<dbReference type="InterPro" id="IPR005025">
    <property type="entry name" value="FMN_Rdtase-like_dom"/>
</dbReference>
<dbReference type="PANTHER" id="PTHR30543">
    <property type="entry name" value="CHROMATE REDUCTASE"/>
    <property type="match status" value="1"/>
</dbReference>
<evidence type="ECO:0000313" key="3">
    <source>
        <dbReference type="Proteomes" id="UP000244677"/>
    </source>
</evidence>
<evidence type="ECO:0000259" key="1">
    <source>
        <dbReference type="Pfam" id="PF03358"/>
    </source>
</evidence>
<accession>A0A2S1LTT9</accession>
<protein>
    <submittedName>
        <fullName evidence="2">NADPH-dependent FMN reductase</fullName>
    </submittedName>
</protein>
<dbReference type="EMBL" id="CP020919">
    <property type="protein sequence ID" value="AWG27134.1"/>
    <property type="molecule type" value="Genomic_DNA"/>
</dbReference>
<dbReference type="RefSeq" id="WP_108738622.1">
    <property type="nucleotide sequence ID" value="NZ_CP020919.1"/>
</dbReference>
<keyword evidence="3" id="KW-1185">Reference proteome</keyword>
<evidence type="ECO:0000313" key="2">
    <source>
        <dbReference type="EMBL" id="AWG27134.1"/>
    </source>
</evidence>
<dbReference type="PANTHER" id="PTHR30543:SF21">
    <property type="entry name" value="NAD(P)H-DEPENDENT FMN REDUCTASE LOT6"/>
    <property type="match status" value="1"/>
</dbReference>
<dbReference type="GO" id="GO:0005829">
    <property type="term" value="C:cytosol"/>
    <property type="evidence" value="ECO:0007669"/>
    <property type="project" value="TreeGrafter"/>
</dbReference>
<dbReference type="GO" id="GO:0016491">
    <property type="term" value="F:oxidoreductase activity"/>
    <property type="evidence" value="ECO:0007669"/>
    <property type="project" value="InterPro"/>
</dbReference>
<dbReference type="InterPro" id="IPR029039">
    <property type="entry name" value="Flavoprotein-like_sf"/>
</dbReference>
<dbReference type="SUPFAM" id="SSF52218">
    <property type="entry name" value="Flavoproteins"/>
    <property type="match status" value="1"/>
</dbReference>
<feature type="domain" description="NADPH-dependent FMN reductase-like" evidence="1">
    <location>
        <begin position="6"/>
        <end position="146"/>
    </location>
</feature>
<dbReference type="Gene3D" id="3.40.50.360">
    <property type="match status" value="1"/>
</dbReference>
<reference evidence="2 3" key="1">
    <citation type="submission" date="2017-04" db="EMBL/GenBank/DDBJ databases">
        <title>Complete genome sequence of Flavobacterium kingsejong AJ004.</title>
        <authorList>
            <person name="Lee P.C."/>
        </authorList>
    </citation>
    <scope>NUCLEOTIDE SEQUENCE [LARGE SCALE GENOMIC DNA]</scope>
    <source>
        <strain evidence="2 3">AJ004</strain>
    </source>
</reference>
<organism evidence="2 3">
    <name type="scientific">Flavobacterium kingsejongi</name>
    <dbReference type="NCBI Taxonomy" id="1678728"/>
    <lineage>
        <taxon>Bacteria</taxon>
        <taxon>Pseudomonadati</taxon>
        <taxon>Bacteroidota</taxon>
        <taxon>Flavobacteriia</taxon>
        <taxon>Flavobacteriales</taxon>
        <taxon>Flavobacteriaceae</taxon>
        <taxon>Flavobacterium</taxon>
    </lineage>
</organism>
<dbReference type="AlphaFoldDB" id="A0A2S1LTT9"/>
<sequence length="188" mass="21090">MYTLKVISSTVRPGRKGPIVAQWVVEKALASGYFKVEFLDLGVVKLPLMDEKLHPSQQKYEHEHTKKWSATIGEADAYIFVTAEYDHTYPAPLRNALEYLVHEWAYKAGGIVSYGGVSAGTRAANGLKLDLATKKIVPLFEMVNIPFFEKMITDGKLVANEVMDKAIEVQFKELVKWTEGLKTIRAAK</sequence>
<name>A0A2S1LTT9_9FLAO</name>
<dbReference type="GO" id="GO:0010181">
    <property type="term" value="F:FMN binding"/>
    <property type="evidence" value="ECO:0007669"/>
    <property type="project" value="TreeGrafter"/>
</dbReference>
<gene>
    <name evidence="2" type="ORF">FK004_18870</name>
</gene>
<dbReference type="KEGG" id="fki:FK004_18870"/>